<reference evidence="4 5" key="1">
    <citation type="submission" date="2019-05" db="EMBL/GenBank/DDBJ databases">
        <title>Draft genome sequence of Actinomadura sp. 14C53.</title>
        <authorList>
            <person name="Saricaoglu S."/>
            <person name="Isik K."/>
        </authorList>
    </citation>
    <scope>NUCLEOTIDE SEQUENCE [LARGE SCALE GENOMIC DNA]</scope>
    <source>
        <strain evidence="4 5">14C53</strain>
    </source>
</reference>
<evidence type="ECO:0000313" key="4">
    <source>
        <dbReference type="EMBL" id="TMQ91084.1"/>
    </source>
</evidence>
<dbReference type="AlphaFoldDB" id="A0A5C4J5Q6"/>
<gene>
    <name evidence="4" type="ORF">ETD83_32515</name>
</gene>
<comment type="caution">
    <text evidence="4">The sequence shown here is derived from an EMBL/GenBank/DDBJ whole genome shotgun (WGS) entry which is preliminary data.</text>
</comment>
<organism evidence="4 5">
    <name type="scientific">Actinomadura soli</name>
    <dbReference type="NCBI Taxonomy" id="2508997"/>
    <lineage>
        <taxon>Bacteria</taxon>
        <taxon>Bacillati</taxon>
        <taxon>Actinomycetota</taxon>
        <taxon>Actinomycetes</taxon>
        <taxon>Streptosporangiales</taxon>
        <taxon>Thermomonosporaceae</taxon>
        <taxon>Actinomadura</taxon>
    </lineage>
</organism>
<dbReference type="Gene3D" id="2.60.120.200">
    <property type="match status" value="3"/>
</dbReference>
<dbReference type="SUPFAM" id="SSF49899">
    <property type="entry name" value="Concanavalin A-like lectins/glucanases"/>
    <property type="match status" value="3"/>
</dbReference>
<dbReference type="EMBL" id="VCKW01000237">
    <property type="protein sequence ID" value="TMQ91084.1"/>
    <property type="molecule type" value="Genomic_DNA"/>
</dbReference>
<dbReference type="Proteomes" id="UP000309174">
    <property type="component" value="Unassembled WGS sequence"/>
</dbReference>
<feature type="domain" description="LamG-like jellyroll fold" evidence="3">
    <location>
        <begin position="445"/>
        <end position="586"/>
    </location>
</feature>
<evidence type="ECO:0000256" key="2">
    <source>
        <dbReference type="ARBA" id="ARBA00023157"/>
    </source>
</evidence>
<evidence type="ECO:0000313" key="5">
    <source>
        <dbReference type="Proteomes" id="UP000309174"/>
    </source>
</evidence>
<feature type="domain" description="LamG-like jellyroll fold" evidence="3">
    <location>
        <begin position="663"/>
        <end position="816"/>
    </location>
</feature>
<dbReference type="GO" id="GO:0006955">
    <property type="term" value="P:immune response"/>
    <property type="evidence" value="ECO:0007669"/>
    <property type="project" value="InterPro"/>
</dbReference>
<accession>A0A5C4J5Q6</accession>
<evidence type="ECO:0000256" key="1">
    <source>
        <dbReference type="ARBA" id="ARBA00022729"/>
    </source>
</evidence>
<name>A0A5C4J5Q6_9ACTN</name>
<sequence length="833" mass="88620">WGEKWTSALTPAKTTGSRFEQPLPPTIPQGTKIGWGVRAWDGEQYSAWSYNGAQTGCYFFYDPAEPEKPTITSTDYPADDVWHGGVGQPGIFTISDAAGVADRYIITLNEEPPRTVHTAAGAPRQVEVAPNRSGPNILTVQALAPSSQVGSSDSYEFRVNVGSEPVARFTLDEATGTTAVTATGPGRPAWLHGSAVLGGEGKNGTALSLDGTSGAAESSLPIVDTTESFTVSAWAKPTAHRQGELVAQSGTYQSGFVLGMHANGAAIFEWPTVDNNTAGTPWQWAVDDAPLPLGQWSHLIGVYDKSAAQMRLYVNGELQATGNGVTPLKTHGPLQIGRSLYNGFFVNNWPGSIDDVQVFAQPLSAEQAQGLAGGATPPGTDLVAHWSMDEPQGEPRVYSTAAPWKATVRGAATLGAAGQAGTAMRLDDMTQAHAGTDRPLVNTTRSFAVSAWVRLEKGDRTRTVLSQDGTSRSGFYLKYDAAYQKWAFSKVKVDTGDDTTAYQAFSKEPAVLNSWTHLVGVYNRNTGKMQIYVNGDPGTESPQVSSLWSADGGFQIGRSKWAGMQADHWPGLVDDVRVYDRILGDREAEELVTQHPVLKGRWSLNESGGADPFPVGAPGVVLHNGAAIDPSFGFKGASAGGLWLGATSNAFAETAAPPVWTDESFTVAGWVRNMGRPQQAATVFSQPGVNTNAFVLRYVPGPDPVEQGGWQIAMQNSDNSGSVPLVASHSYFSLGDWMHLAVVYDALRDRVSLYVNGQLDETADGVSQESQVVPFRAAGNGGLQVGRNKVGTAGGSEFWPDAIDDVWAYQGALTQPQIARLASEPEIPTQTSP</sequence>
<keyword evidence="1" id="KW-0732">Signal</keyword>
<dbReference type="InterPro" id="IPR013320">
    <property type="entry name" value="ConA-like_dom_sf"/>
</dbReference>
<keyword evidence="5" id="KW-1185">Reference proteome</keyword>
<dbReference type="SMART" id="SM00560">
    <property type="entry name" value="LamGL"/>
    <property type="match status" value="3"/>
</dbReference>
<evidence type="ECO:0000259" key="3">
    <source>
        <dbReference type="SMART" id="SM00560"/>
    </source>
</evidence>
<dbReference type="OrthoDB" id="176279at2"/>
<dbReference type="Pfam" id="PF13385">
    <property type="entry name" value="Laminin_G_3"/>
    <property type="match status" value="3"/>
</dbReference>
<dbReference type="RefSeq" id="WP_138649038.1">
    <property type="nucleotide sequence ID" value="NZ_VCKW01000237.1"/>
</dbReference>
<keyword evidence="2" id="KW-1015">Disulfide bond</keyword>
<dbReference type="InterPro" id="IPR006558">
    <property type="entry name" value="LamG-like"/>
</dbReference>
<dbReference type="PANTHER" id="PTHR46943:SF1">
    <property type="entry name" value="PENTRAXIN-RELATED PROTEIN PTX3"/>
    <property type="match status" value="1"/>
</dbReference>
<feature type="domain" description="LamG-like jellyroll fold" evidence="3">
    <location>
        <begin position="227"/>
        <end position="366"/>
    </location>
</feature>
<protein>
    <submittedName>
        <fullName evidence="4">LamG domain-containing protein</fullName>
    </submittedName>
</protein>
<dbReference type="PANTHER" id="PTHR46943">
    <property type="entry name" value="PENTRAXIN-RELATED PROTEIN PTX3"/>
    <property type="match status" value="1"/>
</dbReference>
<proteinExistence type="predicted"/>
<feature type="non-terminal residue" evidence="4">
    <location>
        <position position="1"/>
    </location>
</feature>
<dbReference type="InterPro" id="IPR042837">
    <property type="entry name" value="PTX3"/>
</dbReference>